<protein>
    <recommendedName>
        <fullName evidence="3">Ankyrin</fullName>
    </recommendedName>
</protein>
<accession>A0A1Y1X7F7</accession>
<comment type="caution">
    <text evidence="1">The sequence shown here is derived from an EMBL/GenBank/DDBJ whole genome shotgun (WGS) entry which is preliminary data.</text>
</comment>
<dbReference type="AlphaFoldDB" id="A0A1Y1X7F7"/>
<dbReference type="EMBL" id="MCOG01001416">
    <property type="protein sequence ID" value="ORX81703.1"/>
    <property type="molecule type" value="Genomic_DNA"/>
</dbReference>
<reference evidence="1 2" key="1">
    <citation type="submission" date="2016-08" db="EMBL/GenBank/DDBJ databases">
        <title>A Parts List for Fungal Cellulosomes Revealed by Comparative Genomics.</title>
        <authorList>
            <consortium name="DOE Joint Genome Institute"/>
            <person name="Haitjema C.H."/>
            <person name="Gilmore S.P."/>
            <person name="Henske J.K."/>
            <person name="Solomon K.V."/>
            <person name="De Groot R."/>
            <person name="Kuo A."/>
            <person name="Mondo S.J."/>
            <person name="Salamov A.A."/>
            <person name="Labutti K."/>
            <person name="Zhao Z."/>
            <person name="Chiniquy J."/>
            <person name="Barry K."/>
            <person name="Brewer H.M."/>
            <person name="Purvine S.O."/>
            <person name="Wright A.T."/>
            <person name="Boxma B."/>
            <person name="Van Alen T."/>
            <person name="Hackstein J.H."/>
            <person name="Baker S.E."/>
            <person name="Grigoriev I.V."/>
            <person name="O'Malley M.A."/>
        </authorList>
    </citation>
    <scope>NUCLEOTIDE SEQUENCE [LARGE SCALE GENOMIC DNA]</scope>
    <source>
        <strain evidence="1 2">G1</strain>
    </source>
</reference>
<gene>
    <name evidence="1" type="ORF">LY90DRAFT_521661</name>
</gene>
<sequence>MSLNDNYHDLLIDAIEDETSLSMIEFLISQYSSLNYVVYYTTVDQNSWYKPFKFPLLSSLMMNNFEVADVLLLHGAEINFRYHDETVLYYLYYYYNYKMNAKNIKYLIDHHIDIEIDKSYSYIWNYLIRYYVFNNTFLIQLILLHKNQIPLSKRQFQEIILQEKRKLKLTRSTYNDIISHKDFKTLGKLLRYHHEDKEFFEALNRCCRRSSTYHSFYNYEYFDRELDIIYHDRLDILKLLIMNGFIIYKNPNPKFYHYEDILIQASCEKKYEIVKYLLGCLDSSKKIKIAKIRDAMSKIPFPIFKLLKQNNALYLNW</sequence>
<dbReference type="InterPro" id="IPR036770">
    <property type="entry name" value="Ankyrin_rpt-contain_sf"/>
</dbReference>
<evidence type="ECO:0000313" key="1">
    <source>
        <dbReference type="EMBL" id="ORX81703.1"/>
    </source>
</evidence>
<dbReference type="Gene3D" id="1.25.40.20">
    <property type="entry name" value="Ankyrin repeat-containing domain"/>
    <property type="match status" value="1"/>
</dbReference>
<name>A0A1Y1X7F7_9FUNG</name>
<proteinExistence type="predicted"/>
<keyword evidence="2" id="KW-1185">Reference proteome</keyword>
<dbReference type="Proteomes" id="UP000193920">
    <property type="component" value="Unassembled WGS sequence"/>
</dbReference>
<evidence type="ECO:0008006" key="3">
    <source>
        <dbReference type="Google" id="ProtNLM"/>
    </source>
</evidence>
<dbReference type="SUPFAM" id="SSF48403">
    <property type="entry name" value="Ankyrin repeat"/>
    <property type="match status" value="1"/>
</dbReference>
<evidence type="ECO:0000313" key="2">
    <source>
        <dbReference type="Proteomes" id="UP000193920"/>
    </source>
</evidence>
<organism evidence="1 2">
    <name type="scientific">Neocallimastix californiae</name>
    <dbReference type="NCBI Taxonomy" id="1754190"/>
    <lineage>
        <taxon>Eukaryota</taxon>
        <taxon>Fungi</taxon>
        <taxon>Fungi incertae sedis</taxon>
        <taxon>Chytridiomycota</taxon>
        <taxon>Chytridiomycota incertae sedis</taxon>
        <taxon>Neocallimastigomycetes</taxon>
        <taxon>Neocallimastigales</taxon>
        <taxon>Neocallimastigaceae</taxon>
        <taxon>Neocallimastix</taxon>
    </lineage>
</organism>